<feature type="transmembrane region" description="Helical" evidence="1">
    <location>
        <begin position="12"/>
        <end position="32"/>
    </location>
</feature>
<organism evidence="3 4">
    <name type="scientific">Actinoplanes friuliensis DSM 7358</name>
    <dbReference type="NCBI Taxonomy" id="1246995"/>
    <lineage>
        <taxon>Bacteria</taxon>
        <taxon>Bacillati</taxon>
        <taxon>Actinomycetota</taxon>
        <taxon>Actinomycetes</taxon>
        <taxon>Micromonosporales</taxon>
        <taxon>Micromonosporaceae</taxon>
        <taxon>Actinoplanes</taxon>
    </lineage>
</organism>
<feature type="domain" description="Acyltransferase 3" evidence="2">
    <location>
        <begin position="8"/>
        <end position="304"/>
    </location>
</feature>
<feature type="transmembrane region" description="Helical" evidence="1">
    <location>
        <begin position="110"/>
        <end position="134"/>
    </location>
</feature>
<dbReference type="OrthoDB" id="8206682at2"/>
<feature type="transmembrane region" description="Helical" evidence="1">
    <location>
        <begin position="170"/>
        <end position="186"/>
    </location>
</feature>
<dbReference type="EMBL" id="CP006272">
    <property type="protein sequence ID" value="AGZ40493.1"/>
    <property type="molecule type" value="Genomic_DNA"/>
</dbReference>
<dbReference type="HOGENOM" id="CLU_039835_0_0_11"/>
<dbReference type="Proteomes" id="UP000017746">
    <property type="component" value="Chromosome"/>
</dbReference>
<evidence type="ECO:0000259" key="2">
    <source>
        <dbReference type="Pfam" id="PF01757"/>
    </source>
</evidence>
<feature type="transmembrane region" description="Helical" evidence="1">
    <location>
        <begin position="318"/>
        <end position="335"/>
    </location>
</feature>
<dbReference type="PATRIC" id="fig|1246995.3.peg.2245"/>
<dbReference type="AlphaFoldDB" id="U5VU20"/>
<keyword evidence="1" id="KW-1133">Transmembrane helix</keyword>
<dbReference type="RefSeq" id="WP_023360418.1">
    <property type="nucleotide sequence ID" value="NC_022657.1"/>
</dbReference>
<evidence type="ECO:0000313" key="4">
    <source>
        <dbReference type="Proteomes" id="UP000017746"/>
    </source>
</evidence>
<dbReference type="KEGG" id="afs:AFR_11020"/>
<feature type="transmembrane region" description="Helical" evidence="1">
    <location>
        <begin position="146"/>
        <end position="164"/>
    </location>
</feature>
<keyword evidence="4" id="KW-1185">Reference proteome</keyword>
<name>U5VU20_9ACTN</name>
<dbReference type="STRING" id="1246995.AFR_11020"/>
<accession>U5VU20</accession>
<keyword evidence="1" id="KW-0472">Membrane</keyword>
<feature type="transmembrane region" description="Helical" evidence="1">
    <location>
        <begin position="52"/>
        <end position="71"/>
    </location>
</feature>
<dbReference type="InterPro" id="IPR002656">
    <property type="entry name" value="Acyl_transf_3_dom"/>
</dbReference>
<gene>
    <name evidence="3" type="ORF">AFR_11020</name>
</gene>
<evidence type="ECO:0000256" key="1">
    <source>
        <dbReference type="SAM" id="Phobius"/>
    </source>
</evidence>
<proteinExistence type="predicted"/>
<protein>
    <recommendedName>
        <fullName evidence="2">Acyltransferase 3 domain-containing protein</fullName>
    </recommendedName>
</protein>
<feature type="transmembrane region" description="Helical" evidence="1">
    <location>
        <begin position="278"/>
        <end position="298"/>
    </location>
</feature>
<dbReference type="GO" id="GO:0016747">
    <property type="term" value="F:acyltransferase activity, transferring groups other than amino-acyl groups"/>
    <property type="evidence" value="ECO:0007669"/>
    <property type="project" value="InterPro"/>
</dbReference>
<keyword evidence="1" id="KW-0812">Transmembrane</keyword>
<reference evidence="3 4" key="1">
    <citation type="journal article" date="2014" name="J. Biotechnol.">
        <title>Complete genome sequence of the actinobacterium Actinoplanes friuliensis HAG 010964, producer of the lipopeptide antibiotic friulimycin.</title>
        <authorList>
            <person name="Ruckert C."/>
            <person name="Szczepanowski R."/>
            <person name="Albersmeier A."/>
            <person name="Goesmann A."/>
            <person name="Fischer N."/>
            <person name="Steinkamper A."/>
            <person name="Puhler A."/>
            <person name="Biener R."/>
            <person name="Schwartz D."/>
            <person name="Kalinowski J."/>
        </authorList>
    </citation>
    <scope>NUCLEOTIDE SEQUENCE [LARGE SCALE GENOMIC DNA]</scope>
    <source>
        <strain evidence="3 4">DSM 7358</strain>
    </source>
</reference>
<feature type="transmembrane region" description="Helical" evidence="1">
    <location>
        <begin position="236"/>
        <end position="257"/>
    </location>
</feature>
<dbReference type="Pfam" id="PF01757">
    <property type="entry name" value="Acyl_transf_3"/>
    <property type="match status" value="1"/>
</dbReference>
<dbReference type="eggNOG" id="COG1835">
    <property type="taxonomic scope" value="Bacteria"/>
</dbReference>
<sequence length="369" mass="38435">MTGDGRDRSVDAVRAFAVLGVVAGHWLVTGLVPDADGLHTVSPLVAMPGAAPVSWVLQTLGLFFFAGGFAAARSRTPVRLGRYAWPVLGLLAVWAPLLLLAAAFDAPAATLHTIAGLVVSPLWFLLPYLALSLATPALQRILHRTGPVLLVVPIAVVALVPGLVAVPAAWAVPWLLGMLVAGYTRTSDRNTMLAYTGAALAFGGAAAMVALIRYGHFPASAVGIPGAERSNLSPPSLVAVALAVTQTGVFLLLRGPILRLMRHDRVWRPVAAINRAAAPIYLTHQSVLLAVAGVAALVNPAMPGLLTAPTGPSWAAGRALWLPVLALVLAAATRGRHHGEPSFFKRGLRGTLFDGSRARTTDGGDRCAR</sequence>
<feature type="transmembrane region" description="Helical" evidence="1">
    <location>
        <begin position="83"/>
        <end position="104"/>
    </location>
</feature>
<evidence type="ECO:0000313" key="3">
    <source>
        <dbReference type="EMBL" id="AGZ40493.1"/>
    </source>
</evidence>
<feature type="transmembrane region" description="Helical" evidence="1">
    <location>
        <begin position="193"/>
        <end position="216"/>
    </location>
</feature>